<dbReference type="AlphaFoldDB" id="A0A074J8L8"/>
<dbReference type="EMBL" id="AUNB01000086">
    <property type="protein sequence ID" value="KEO52200.1"/>
    <property type="molecule type" value="Genomic_DNA"/>
</dbReference>
<organism evidence="3 4">
    <name type="scientific">Thioclava indica</name>
    <dbReference type="NCBI Taxonomy" id="1353528"/>
    <lineage>
        <taxon>Bacteria</taxon>
        <taxon>Pseudomonadati</taxon>
        <taxon>Pseudomonadota</taxon>
        <taxon>Alphaproteobacteria</taxon>
        <taxon>Rhodobacterales</taxon>
        <taxon>Paracoccaceae</taxon>
        <taxon>Thioclava</taxon>
    </lineage>
</organism>
<protein>
    <submittedName>
        <fullName evidence="3">Uncharacterized protein</fullName>
    </submittedName>
</protein>
<dbReference type="Proteomes" id="UP000027471">
    <property type="component" value="Unassembled WGS sequence"/>
</dbReference>
<keyword evidence="2" id="KW-0732">Signal</keyword>
<reference evidence="3 4" key="1">
    <citation type="journal article" date="2015" name="Antonie Van Leeuwenhoek">
        <title>Thioclava indica sp. nov., isolated from surface seawater of the Indian Ocean.</title>
        <authorList>
            <person name="Liu Y."/>
            <person name="Lai Q."/>
            <person name="Du J."/>
            <person name="Xu H."/>
            <person name="Jiang L."/>
            <person name="Shao Z."/>
        </authorList>
    </citation>
    <scope>NUCLEOTIDE SEQUENCE [LARGE SCALE GENOMIC DNA]</scope>
    <source>
        <strain evidence="3 4">DT23-4</strain>
    </source>
</reference>
<feature type="chain" id="PRO_5001696495" evidence="2">
    <location>
        <begin position="19"/>
        <end position="235"/>
    </location>
</feature>
<feature type="compositionally biased region" description="Basic and acidic residues" evidence="1">
    <location>
        <begin position="107"/>
        <end position="120"/>
    </location>
</feature>
<evidence type="ECO:0000313" key="4">
    <source>
        <dbReference type="Proteomes" id="UP000027471"/>
    </source>
</evidence>
<evidence type="ECO:0000256" key="1">
    <source>
        <dbReference type="SAM" id="MobiDB-lite"/>
    </source>
</evidence>
<keyword evidence="4" id="KW-1185">Reference proteome</keyword>
<accession>A0A074J8L8</accession>
<feature type="region of interest" description="Disordered" evidence="1">
    <location>
        <begin position="97"/>
        <end position="120"/>
    </location>
</feature>
<gene>
    <name evidence="3" type="ORF">DT23_18840</name>
</gene>
<name>A0A074J8L8_9RHOB</name>
<evidence type="ECO:0000313" key="3">
    <source>
        <dbReference type="EMBL" id="KEO52200.1"/>
    </source>
</evidence>
<proteinExistence type="predicted"/>
<evidence type="ECO:0000256" key="2">
    <source>
        <dbReference type="SAM" id="SignalP"/>
    </source>
</evidence>
<sequence>MAAAMMLAAAGVLTPAHALGLDAARKKTLAEYRLTDPGFQSFEAVIKGTTATGVPGLRDGDFKSKTSSIDGMASLLYALPHMPFYKEHRAEIMAQMGTASQSPTDSGDGKGKLPQTERHGLNDRKMGTCVKVGMVMSPIAAEVLAGTIADGSSQGTAAAATPEYFASLHKQAASVLQVAKTVTDTPPRRDMQITAAELELMASRHSTMFTPRLTQALKDYRNWMKTQCTYAAVHQ</sequence>
<comment type="caution">
    <text evidence="3">The sequence shown here is derived from an EMBL/GenBank/DDBJ whole genome shotgun (WGS) entry which is preliminary data.</text>
</comment>
<feature type="signal peptide" evidence="2">
    <location>
        <begin position="1"/>
        <end position="18"/>
    </location>
</feature>